<sequence length="409" mass="46869">MDFNRVNAQLQWYINDELAKFKLNKNKIDRREIKKIDWDMGHQCTSSSNKNKCEPNVQMNEMIPMNTMHQSFGYGHFVDNSDDNSPSDATENPVLPATNFGKQPTSSTRIYAHRDPRQQKNLKKKTEIMSRKETTNEQFPLLAQSAENHSTPTTSSVDRPGGSVPQSCKFCQNEEHDSVRCPTYYAPTAREKRIVELNLWVHLLLSRSKWTSILSAQQKMPGRSITMTAEAKISNEELTKEMKNLTEKHYWLVSMNTELTSHIAVMKERVVSIGLTPAETSTMTKVSSTDGDERTMLMEKIDALREHNHAMIPEINALEKEYVSGGSSKGKEGKSMKVEGEKKEKEVAARKDGMKNDDKKDEKKNEEIGEKHQETIEEKNNNQEEENNNEKKEEKKVCKMLRTSFCSLL</sequence>
<accession>A0A2A6C0Q7</accession>
<name>A0A2A6C0Q7_PRIPA</name>
<feature type="compositionally biased region" description="Basic and acidic residues" evidence="1">
    <location>
        <begin position="112"/>
        <end position="135"/>
    </location>
</feature>
<reference evidence="2" key="2">
    <citation type="submission" date="2022-06" db="UniProtKB">
        <authorList>
            <consortium name="EnsemblMetazoa"/>
        </authorList>
    </citation>
    <scope>IDENTIFICATION</scope>
    <source>
        <strain evidence="2">PS312</strain>
    </source>
</reference>
<accession>A0A8R1Z2N0</accession>
<feature type="compositionally biased region" description="Basic and acidic residues" evidence="1">
    <location>
        <begin position="329"/>
        <end position="397"/>
    </location>
</feature>
<evidence type="ECO:0000256" key="1">
    <source>
        <dbReference type="SAM" id="MobiDB-lite"/>
    </source>
</evidence>
<keyword evidence="3" id="KW-1185">Reference proteome</keyword>
<gene>
    <name evidence="2" type="primary">WBGene00280533</name>
</gene>
<evidence type="ECO:0000313" key="3">
    <source>
        <dbReference type="Proteomes" id="UP000005239"/>
    </source>
</evidence>
<dbReference type="EnsemblMetazoa" id="PPA42164.1">
    <property type="protein sequence ID" value="PPA42164.1"/>
    <property type="gene ID" value="WBGene00280533"/>
</dbReference>
<organism evidence="2 3">
    <name type="scientific">Pristionchus pacificus</name>
    <name type="common">Parasitic nematode worm</name>
    <dbReference type="NCBI Taxonomy" id="54126"/>
    <lineage>
        <taxon>Eukaryota</taxon>
        <taxon>Metazoa</taxon>
        <taxon>Ecdysozoa</taxon>
        <taxon>Nematoda</taxon>
        <taxon>Chromadorea</taxon>
        <taxon>Rhabditida</taxon>
        <taxon>Rhabditina</taxon>
        <taxon>Diplogasteromorpha</taxon>
        <taxon>Diplogasteroidea</taxon>
        <taxon>Neodiplogasteridae</taxon>
        <taxon>Pristionchus</taxon>
    </lineage>
</organism>
<dbReference type="AlphaFoldDB" id="A0A2A6C0Q7"/>
<feature type="compositionally biased region" description="Polar residues" evidence="1">
    <location>
        <begin position="100"/>
        <end position="109"/>
    </location>
</feature>
<feature type="region of interest" description="Disordered" evidence="1">
    <location>
        <begin position="77"/>
        <end position="138"/>
    </location>
</feature>
<proteinExistence type="predicted"/>
<reference evidence="3" key="1">
    <citation type="journal article" date="2008" name="Nat. Genet.">
        <title>The Pristionchus pacificus genome provides a unique perspective on nematode lifestyle and parasitism.</title>
        <authorList>
            <person name="Dieterich C."/>
            <person name="Clifton S.W."/>
            <person name="Schuster L.N."/>
            <person name="Chinwalla A."/>
            <person name="Delehaunty K."/>
            <person name="Dinkelacker I."/>
            <person name="Fulton L."/>
            <person name="Fulton R."/>
            <person name="Godfrey J."/>
            <person name="Minx P."/>
            <person name="Mitreva M."/>
            <person name="Roeseler W."/>
            <person name="Tian H."/>
            <person name="Witte H."/>
            <person name="Yang S.P."/>
            <person name="Wilson R.K."/>
            <person name="Sommer R.J."/>
        </authorList>
    </citation>
    <scope>NUCLEOTIDE SEQUENCE [LARGE SCALE GENOMIC DNA]</scope>
    <source>
        <strain evidence="3">PS312</strain>
    </source>
</reference>
<feature type="region of interest" description="Disordered" evidence="1">
    <location>
        <begin position="323"/>
        <end position="397"/>
    </location>
</feature>
<dbReference type="Proteomes" id="UP000005239">
    <property type="component" value="Unassembled WGS sequence"/>
</dbReference>
<protein>
    <submittedName>
        <fullName evidence="2">Uncharacterized protein</fullName>
    </submittedName>
</protein>
<evidence type="ECO:0000313" key="2">
    <source>
        <dbReference type="EnsemblMetazoa" id="PPA42164.1"/>
    </source>
</evidence>